<dbReference type="Proteomes" id="UP000239549">
    <property type="component" value="Unassembled WGS sequence"/>
</dbReference>
<dbReference type="PROSITE" id="PS51898">
    <property type="entry name" value="TYR_RECOMBINASE"/>
    <property type="match status" value="1"/>
</dbReference>
<dbReference type="Pfam" id="PF00589">
    <property type="entry name" value="Phage_integrase"/>
    <property type="match status" value="1"/>
</dbReference>
<dbReference type="GO" id="GO:0003677">
    <property type="term" value="F:DNA binding"/>
    <property type="evidence" value="ECO:0007669"/>
    <property type="project" value="UniProtKB-UniRule"/>
</dbReference>
<proteinExistence type="inferred from homology"/>
<evidence type="ECO:0000256" key="5">
    <source>
        <dbReference type="ARBA" id="ARBA00023172"/>
    </source>
</evidence>
<dbReference type="OrthoDB" id="9771888at2"/>
<keyword evidence="5" id="KW-0233">DNA recombination</keyword>
<evidence type="ECO:0000256" key="3">
    <source>
        <dbReference type="ARBA" id="ARBA00022908"/>
    </source>
</evidence>
<reference evidence="10" key="1">
    <citation type="submission" date="2018-02" db="EMBL/GenBank/DDBJ databases">
        <title>Genome sequence of Desulfocucumis palustris strain NAW-5.</title>
        <authorList>
            <person name="Watanabe M."/>
            <person name="Kojima H."/>
            <person name="Fukui M."/>
        </authorList>
    </citation>
    <scope>NUCLEOTIDE SEQUENCE [LARGE SCALE GENOMIC DNA]</scope>
    <source>
        <strain evidence="10">NAW-5</strain>
    </source>
</reference>
<accession>A0A2L2XGH8</accession>
<comment type="caution">
    <text evidence="9">The sequence shown here is derived from an EMBL/GenBank/DDBJ whole genome shotgun (WGS) entry which is preliminary data.</text>
</comment>
<keyword evidence="10" id="KW-1185">Reference proteome</keyword>
<dbReference type="Pfam" id="PF02899">
    <property type="entry name" value="Phage_int_SAM_1"/>
    <property type="match status" value="1"/>
</dbReference>
<organism evidence="9 10">
    <name type="scientific">Desulfocucumis palustris</name>
    <dbReference type="NCBI Taxonomy" id="1898651"/>
    <lineage>
        <taxon>Bacteria</taxon>
        <taxon>Bacillati</taxon>
        <taxon>Bacillota</taxon>
        <taxon>Clostridia</taxon>
        <taxon>Eubacteriales</taxon>
        <taxon>Desulfocucumaceae</taxon>
        <taxon>Desulfocucumis</taxon>
    </lineage>
</organism>
<dbReference type="PANTHER" id="PTHR30349">
    <property type="entry name" value="PHAGE INTEGRASE-RELATED"/>
    <property type="match status" value="1"/>
</dbReference>
<evidence type="ECO:0000256" key="1">
    <source>
        <dbReference type="ARBA" id="ARBA00003283"/>
    </source>
</evidence>
<evidence type="ECO:0000256" key="4">
    <source>
        <dbReference type="ARBA" id="ARBA00023125"/>
    </source>
</evidence>
<dbReference type="InterPro" id="IPR002104">
    <property type="entry name" value="Integrase_catalytic"/>
</dbReference>
<evidence type="ECO:0000256" key="2">
    <source>
        <dbReference type="ARBA" id="ARBA00008857"/>
    </source>
</evidence>
<dbReference type="RefSeq" id="WP_104373422.1">
    <property type="nucleotide sequence ID" value="NZ_BFAV01000159.1"/>
</dbReference>
<evidence type="ECO:0000256" key="6">
    <source>
        <dbReference type="PROSITE-ProRule" id="PRU01248"/>
    </source>
</evidence>
<dbReference type="InterPro" id="IPR044068">
    <property type="entry name" value="CB"/>
</dbReference>
<comment type="similarity">
    <text evidence="2">Belongs to the 'phage' integrase family.</text>
</comment>
<dbReference type="InterPro" id="IPR050090">
    <property type="entry name" value="Tyrosine_recombinase_XerCD"/>
</dbReference>
<gene>
    <name evidence="9" type="ORF">DCCM_4461</name>
</gene>
<dbReference type="PANTHER" id="PTHR30349:SF64">
    <property type="entry name" value="PROPHAGE INTEGRASE INTD-RELATED"/>
    <property type="match status" value="1"/>
</dbReference>
<keyword evidence="4 6" id="KW-0238">DNA-binding</keyword>
<protein>
    <submittedName>
        <fullName evidence="9">Tyrosine recombinase xerD</fullName>
    </submittedName>
</protein>
<feature type="domain" description="Core-binding (CB)" evidence="8">
    <location>
        <begin position="1"/>
        <end position="88"/>
    </location>
</feature>
<evidence type="ECO:0000259" key="7">
    <source>
        <dbReference type="PROSITE" id="PS51898"/>
    </source>
</evidence>
<dbReference type="EMBL" id="BFAV01000159">
    <property type="protein sequence ID" value="GBF35338.1"/>
    <property type="molecule type" value="Genomic_DNA"/>
</dbReference>
<sequence length="284" mass="32101">MRLKEAIDLFLAHMESIGRSQATLRSYRQRTRYFYNYLADRFNCDVYLEDITTPDVEDYLGHMYSRGLTPATRKSALAVARTLFNYCQRRGHRSDNPAACVEAVKLEQKERVFLEEAEVMALADNASTPLMRSVFLFLYYTGLRISECLNLTLGDIDLDQGIIRVRHGKGGKSRLVPVSKSLRPVLVDHLTRRPATGTDRFFATRTGGLCRAHVDKCLKKAAQKTGLGKKVSPHILRHSFASQLVKKQVNIVNIQKLLGHASLKTTSIYTHTSLEDLVSSVNRL</sequence>
<dbReference type="SUPFAM" id="SSF56349">
    <property type="entry name" value="DNA breaking-rejoining enzymes"/>
    <property type="match status" value="1"/>
</dbReference>
<dbReference type="InterPro" id="IPR010998">
    <property type="entry name" value="Integrase_recombinase_N"/>
</dbReference>
<dbReference type="InterPro" id="IPR013762">
    <property type="entry name" value="Integrase-like_cat_sf"/>
</dbReference>
<dbReference type="InterPro" id="IPR011010">
    <property type="entry name" value="DNA_brk_join_enz"/>
</dbReference>
<feature type="domain" description="Tyr recombinase" evidence="7">
    <location>
        <begin position="109"/>
        <end position="282"/>
    </location>
</feature>
<keyword evidence="3" id="KW-0229">DNA integration</keyword>
<dbReference type="GO" id="GO:0015074">
    <property type="term" value="P:DNA integration"/>
    <property type="evidence" value="ECO:0007669"/>
    <property type="project" value="UniProtKB-KW"/>
</dbReference>
<evidence type="ECO:0000259" key="8">
    <source>
        <dbReference type="PROSITE" id="PS51900"/>
    </source>
</evidence>
<dbReference type="Gene3D" id="1.10.150.130">
    <property type="match status" value="1"/>
</dbReference>
<dbReference type="GO" id="GO:0006310">
    <property type="term" value="P:DNA recombination"/>
    <property type="evidence" value="ECO:0007669"/>
    <property type="project" value="UniProtKB-KW"/>
</dbReference>
<dbReference type="PROSITE" id="PS51900">
    <property type="entry name" value="CB"/>
    <property type="match status" value="1"/>
</dbReference>
<name>A0A2L2XGH8_9FIRM</name>
<evidence type="ECO:0000313" key="9">
    <source>
        <dbReference type="EMBL" id="GBF35338.1"/>
    </source>
</evidence>
<dbReference type="AlphaFoldDB" id="A0A2L2XGH8"/>
<dbReference type="InterPro" id="IPR004107">
    <property type="entry name" value="Integrase_SAM-like_N"/>
</dbReference>
<comment type="function">
    <text evidence="1">Site-specific tyrosine recombinase, which acts by catalyzing the cutting and rejoining of the recombining DNA molecules.</text>
</comment>
<dbReference type="Gene3D" id="1.10.443.10">
    <property type="entry name" value="Intergrase catalytic core"/>
    <property type="match status" value="1"/>
</dbReference>
<evidence type="ECO:0000313" key="10">
    <source>
        <dbReference type="Proteomes" id="UP000239549"/>
    </source>
</evidence>